<protein>
    <submittedName>
        <fullName evidence="2">Uncharacterized protein</fullName>
    </submittedName>
</protein>
<feature type="transmembrane region" description="Helical" evidence="1">
    <location>
        <begin position="75"/>
        <end position="92"/>
    </location>
</feature>
<proteinExistence type="predicted"/>
<gene>
    <name evidence="2" type="ORF">P7H00_12940</name>
</gene>
<sequence length="123" mass="14307">MKVLRILLHLIQIGLLYAIYLMDDLYRNHLGFMRNVSFYSHKFEASAFGSKLFLLPLCLLVIAIFLWISKKNFEAGLLVIVNLLFLSWQLFFDLQTTPIYFLISGIFCLLCLVQLIIVLMKGK</sequence>
<feature type="transmembrane region" description="Helical" evidence="1">
    <location>
        <begin position="98"/>
        <end position="120"/>
    </location>
</feature>
<keyword evidence="1" id="KW-0812">Transmembrane</keyword>
<dbReference type="AlphaFoldDB" id="A0AAE4L777"/>
<dbReference type="Proteomes" id="UP001180842">
    <property type="component" value="Unassembled WGS sequence"/>
</dbReference>
<accession>A0AAE4L777</accession>
<dbReference type="RefSeq" id="WP_067623995.1">
    <property type="nucleotide sequence ID" value="NZ_BAAAXL010000019.1"/>
</dbReference>
<name>A0AAE4L777_9ENTE</name>
<reference evidence="2" key="1">
    <citation type="submission" date="2023-03" db="EMBL/GenBank/DDBJ databases">
        <authorList>
            <person name="Shen W."/>
            <person name="Cai J."/>
        </authorList>
    </citation>
    <scope>NUCLEOTIDE SEQUENCE</scope>
    <source>
        <strain evidence="2">P69-2</strain>
    </source>
</reference>
<feature type="transmembrane region" description="Helical" evidence="1">
    <location>
        <begin position="46"/>
        <end position="68"/>
    </location>
</feature>
<evidence type="ECO:0000256" key="1">
    <source>
        <dbReference type="SAM" id="Phobius"/>
    </source>
</evidence>
<evidence type="ECO:0000313" key="3">
    <source>
        <dbReference type="Proteomes" id="UP001180842"/>
    </source>
</evidence>
<keyword evidence="1" id="KW-0472">Membrane</keyword>
<feature type="transmembrane region" description="Helical" evidence="1">
    <location>
        <begin position="7"/>
        <end position="26"/>
    </location>
</feature>
<keyword evidence="1" id="KW-1133">Transmembrane helix</keyword>
<dbReference type="EMBL" id="JARQAI010000026">
    <property type="protein sequence ID" value="MDT2738017.1"/>
    <property type="molecule type" value="Genomic_DNA"/>
</dbReference>
<evidence type="ECO:0000313" key="2">
    <source>
        <dbReference type="EMBL" id="MDT2738017.1"/>
    </source>
</evidence>
<organism evidence="2 3">
    <name type="scientific">Enterococcus pseudoavium</name>
    <dbReference type="NCBI Taxonomy" id="44007"/>
    <lineage>
        <taxon>Bacteria</taxon>
        <taxon>Bacillati</taxon>
        <taxon>Bacillota</taxon>
        <taxon>Bacilli</taxon>
        <taxon>Lactobacillales</taxon>
        <taxon>Enterococcaceae</taxon>
        <taxon>Enterococcus</taxon>
    </lineage>
</organism>
<comment type="caution">
    <text evidence="2">The sequence shown here is derived from an EMBL/GenBank/DDBJ whole genome shotgun (WGS) entry which is preliminary data.</text>
</comment>